<comment type="caution">
    <text evidence="1">The sequence shown here is derived from an EMBL/GenBank/DDBJ whole genome shotgun (WGS) entry which is preliminary data.</text>
</comment>
<name>A0A1F4S3M1_UNCSA</name>
<dbReference type="InterPro" id="IPR011990">
    <property type="entry name" value="TPR-like_helical_dom_sf"/>
</dbReference>
<dbReference type="Proteomes" id="UP000177905">
    <property type="component" value="Unassembled WGS sequence"/>
</dbReference>
<evidence type="ECO:0000313" key="1">
    <source>
        <dbReference type="EMBL" id="OGC15022.1"/>
    </source>
</evidence>
<dbReference type="AlphaFoldDB" id="A0A1F4S3M1"/>
<evidence type="ECO:0000313" key="2">
    <source>
        <dbReference type="Proteomes" id="UP000177905"/>
    </source>
</evidence>
<dbReference type="EMBL" id="MEUA01000027">
    <property type="protein sequence ID" value="OGC15022.1"/>
    <property type="molecule type" value="Genomic_DNA"/>
</dbReference>
<sequence>MGELSPITAFSLGIEEDFPAPSKRGQLNVLIKNDSELIKQFPFRADIGEIKFRLADALVGRGSPGDYERAAAIYEEILKNYGSPYLRARAQIGKAELLTPGIRPENISMALQLCETARKNLKSDISDFFMAKTYIIEADLRLVRDNKKEKDHEKAMKLHEKLIKSRKANWYFRARAHIGKAELILYHFPKKISQAVILCEKAERGLINRPDDYFAIKVKLIKAQLIRRRGRGHDLRKTSQLLEEIIKTNTSYQDLAAQARVALAEISPIDKACKILQQLHEMEGLEPYIKQKIKMLDEELKTKKE</sequence>
<protein>
    <recommendedName>
        <fullName evidence="3">Tetratricopeptide repeat protein</fullName>
    </recommendedName>
</protein>
<accession>A0A1F4S3M1</accession>
<evidence type="ECO:0008006" key="3">
    <source>
        <dbReference type="Google" id="ProtNLM"/>
    </source>
</evidence>
<gene>
    <name evidence="1" type="ORF">A2290_01710</name>
</gene>
<dbReference type="SUPFAM" id="SSF81901">
    <property type="entry name" value="HCP-like"/>
    <property type="match status" value="1"/>
</dbReference>
<organism evidence="1 2">
    <name type="scientific">candidate division WOR-1 bacterium RIFOXYB2_FULL_36_35</name>
    <dbReference type="NCBI Taxonomy" id="1802578"/>
    <lineage>
        <taxon>Bacteria</taxon>
        <taxon>Bacillati</taxon>
        <taxon>Saganbacteria</taxon>
    </lineage>
</organism>
<reference evidence="1 2" key="1">
    <citation type="journal article" date="2016" name="Nat. Commun.">
        <title>Thousands of microbial genomes shed light on interconnected biogeochemical processes in an aquifer system.</title>
        <authorList>
            <person name="Anantharaman K."/>
            <person name="Brown C.T."/>
            <person name="Hug L.A."/>
            <person name="Sharon I."/>
            <person name="Castelle C.J."/>
            <person name="Probst A.J."/>
            <person name="Thomas B.C."/>
            <person name="Singh A."/>
            <person name="Wilkins M.J."/>
            <person name="Karaoz U."/>
            <person name="Brodie E.L."/>
            <person name="Williams K.H."/>
            <person name="Hubbard S.S."/>
            <person name="Banfield J.F."/>
        </authorList>
    </citation>
    <scope>NUCLEOTIDE SEQUENCE [LARGE SCALE GENOMIC DNA]</scope>
</reference>
<dbReference type="Gene3D" id="1.25.40.10">
    <property type="entry name" value="Tetratricopeptide repeat domain"/>
    <property type="match status" value="1"/>
</dbReference>
<proteinExistence type="predicted"/>